<accession>A0A413F998</accession>
<keyword evidence="2" id="KW-0472">Membrane</keyword>
<feature type="transmembrane region" description="Helical" evidence="2">
    <location>
        <begin position="170"/>
        <end position="190"/>
    </location>
</feature>
<feature type="transmembrane region" description="Helical" evidence="2">
    <location>
        <begin position="64"/>
        <end position="82"/>
    </location>
</feature>
<dbReference type="OrthoDB" id="2059140at2"/>
<feature type="transmembrane region" description="Helical" evidence="2">
    <location>
        <begin position="20"/>
        <end position="52"/>
    </location>
</feature>
<feature type="transmembrane region" description="Helical" evidence="2">
    <location>
        <begin position="293"/>
        <end position="313"/>
    </location>
</feature>
<feature type="transmembrane region" description="Helical" evidence="2">
    <location>
        <begin position="356"/>
        <end position="374"/>
    </location>
</feature>
<feature type="transmembrane region" description="Helical" evidence="2">
    <location>
        <begin position="128"/>
        <end position="149"/>
    </location>
</feature>
<comment type="caution">
    <text evidence="3">The sequence shown here is derived from an EMBL/GenBank/DDBJ whole genome shotgun (WGS) entry which is preliminary data.</text>
</comment>
<dbReference type="NCBIfam" id="NF045848">
    <property type="entry name" value="MMCAP2_0566_fam"/>
    <property type="match status" value="1"/>
</dbReference>
<protein>
    <submittedName>
        <fullName evidence="3">Uncharacterized protein</fullName>
    </submittedName>
</protein>
<organism evidence="3 4">
    <name type="scientific">Enterocloster asparagiformis</name>
    <dbReference type="NCBI Taxonomy" id="333367"/>
    <lineage>
        <taxon>Bacteria</taxon>
        <taxon>Bacillati</taxon>
        <taxon>Bacillota</taxon>
        <taxon>Clostridia</taxon>
        <taxon>Lachnospirales</taxon>
        <taxon>Lachnospiraceae</taxon>
        <taxon>Enterocloster</taxon>
    </lineage>
</organism>
<feature type="compositionally biased region" description="Low complexity" evidence="1">
    <location>
        <begin position="733"/>
        <end position="745"/>
    </location>
</feature>
<dbReference type="Proteomes" id="UP000283880">
    <property type="component" value="Unassembled WGS sequence"/>
</dbReference>
<keyword evidence="2" id="KW-0812">Transmembrane</keyword>
<evidence type="ECO:0000256" key="2">
    <source>
        <dbReference type="SAM" id="Phobius"/>
    </source>
</evidence>
<proteinExistence type="predicted"/>
<feature type="region of interest" description="Disordered" evidence="1">
    <location>
        <begin position="722"/>
        <end position="745"/>
    </location>
</feature>
<dbReference type="NCBIfam" id="NF045889">
    <property type="entry name" value="ICE_Mbov_0396_TM"/>
    <property type="match status" value="1"/>
</dbReference>
<feature type="region of interest" description="Disordered" evidence="1">
    <location>
        <begin position="468"/>
        <end position="493"/>
    </location>
</feature>
<reference evidence="3 4" key="1">
    <citation type="submission" date="2018-08" db="EMBL/GenBank/DDBJ databases">
        <title>A genome reference for cultivated species of the human gut microbiota.</title>
        <authorList>
            <person name="Zou Y."/>
            <person name="Xue W."/>
            <person name="Luo G."/>
        </authorList>
    </citation>
    <scope>NUCLEOTIDE SEQUENCE [LARGE SCALE GENOMIC DNA]</scope>
    <source>
        <strain evidence="3 4">AF04-15</strain>
    </source>
</reference>
<evidence type="ECO:0000256" key="1">
    <source>
        <dbReference type="SAM" id="MobiDB-lite"/>
    </source>
</evidence>
<dbReference type="RefSeq" id="WP_007719706.1">
    <property type="nucleotide sequence ID" value="NZ_JAWYJI010000061.1"/>
</dbReference>
<feature type="transmembrane region" description="Helical" evidence="2">
    <location>
        <begin position="320"/>
        <end position="336"/>
    </location>
</feature>
<sequence>MEMCYLGIFDWVFGQVMDHIFTPVFSFVSSLISAGLGYIFQYVLGPVVLPILQVAWDWYTKIMFFLYGALYYEILKFILSVVDYLEKAFGIFIGLEPVTYYPNGPGGGEVIQGSLLEVLFNMDAVRNAFWIITFSGVCIAVVLTIYGVAKSAFDLDFENKRPVSHVLSQLMKSVVGAFLIPFMVLCMIQVSTAVLTTLDNAVSLGSNGERSTMGSTLFVLSSVNAAWKQDYNLSHTEFKQTDDGFGFKYVDYTNEDFDLLAFPRDKFYINDPFDNYKNTLKVAVHFNFGGFDFTYWLIGIALIIIMLMCLFTFIRRLFEILLLYMVSPYFVAMMPLDDGEKFKQWFGLFMGKLFTGYGSVVVMKVYLLVLPLFMRGGIQFSDMGRESTFLMYGLVALGGAWAVSKSGNLLTSLVNEAAGRQEQEAMRGAMGMMMMAASPVINGVRSAAGQATGKMGLTSKQIAGKMGSAAGRSGAKGYQKAKSAGSSAKNKLRKGKLEMKAIAKHSGQRMMENKKISSAVNWGAKQGQKVKKAAAWTNQQRHRAADWGKLQQKKVKDWTFDKEQKAKNWASDQARQVRGSRLVTKMEKYGRNIQDSTAYLKTSAQHQIRESRVVRGAERFAKSADRTVEDLRFGRMKSPTLKDLGVSGEGSASQHESLKQFVDNRDQVLKSKGSRAREEYVYSYIRSRAEATGGTVQCSSKQREFYENQFRCRLNDSRYLTEDGGLSIGPSSGGKRSSQSKGDKT</sequence>
<evidence type="ECO:0000313" key="4">
    <source>
        <dbReference type="Proteomes" id="UP000283880"/>
    </source>
</evidence>
<feature type="transmembrane region" description="Helical" evidence="2">
    <location>
        <begin position="386"/>
        <end position="403"/>
    </location>
</feature>
<gene>
    <name evidence="3" type="ORF">DWV29_22705</name>
</gene>
<feature type="compositionally biased region" description="Low complexity" evidence="1">
    <location>
        <begin position="473"/>
        <end position="489"/>
    </location>
</feature>
<evidence type="ECO:0000313" key="3">
    <source>
        <dbReference type="EMBL" id="RGX24580.1"/>
    </source>
</evidence>
<dbReference type="EMBL" id="QSBM01000021">
    <property type="protein sequence ID" value="RGX24580.1"/>
    <property type="molecule type" value="Genomic_DNA"/>
</dbReference>
<name>A0A413F998_9FIRM</name>
<keyword evidence="2" id="KW-1133">Transmembrane helix</keyword>
<dbReference type="AlphaFoldDB" id="A0A413F998"/>